<keyword evidence="1" id="KW-0596">Phosphopantetheine</keyword>
<dbReference type="PROSITE" id="PS50075">
    <property type="entry name" value="CARRIER"/>
    <property type="match status" value="1"/>
</dbReference>
<dbReference type="InterPro" id="IPR045851">
    <property type="entry name" value="AMP-bd_C_sf"/>
</dbReference>
<dbReference type="RefSeq" id="WP_359786188.1">
    <property type="nucleotide sequence ID" value="NZ_JBEYBN010000006.1"/>
</dbReference>
<dbReference type="Pfam" id="PF13193">
    <property type="entry name" value="AMP-binding_C"/>
    <property type="match status" value="1"/>
</dbReference>
<dbReference type="InterPro" id="IPR009081">
    <property type="entry name" value="PP-bd_ACP"/>
</dbReference>
<dbReference type="PANTHER" id="PTHR45527:SF1">
    <property type="entry name" value="FATTY ACID SYNTHASE"/>
    <property type="match status" value="1"/>
</dbReference>
<dbReference type="PANTHER" id="PTHR45527">
    <property type="entry name" value="NONRIBOSOMAL PEPTIDE SYNTHETASE"/>
    <property type="match status" value="1"/>
</dbReference>
<proteinExistence type="predicted"/>
<keyword evidence="5" id="KW-1185">Reference proteome</keyword>
<evidence type="ECO:0000313" key="5">
    <source>
        <dbReference type="Proteomes" id="UP001550603"/>
    </source>
</evidence>
<dbReference type="NCBIfam" id="TIGR01733">
    <property type="entry name" value="AA-adenyl-dom"/>
    <property type="match status" value="1"/>
</dbReference>
<dbReference type="InterPro" id="IPR036736">
    <property type="entry name" value="ACP-like_sf"/>
</dbReference>
<dbReference type="Gene3D" id="3.40.50.980">
    <property type="match status" value="2"/>
</dbReference>
<dbReference type="SUPFAM" id="SSF47336">
    <property type="entry name" value="ACP-like"/>
    <property type="match status" value="1"/>
</dbReference>
<evidence type="ECO:0000256" key="2">
    <source>
        <dbReference type="ARBA" id="ARBA00022553"/>
    </source>
</evidence>
<dbReference type="Pfam" id="PF00501">
    <property type="entry name" value="AMP-binding"/>
    <property type="match status" value="1"/>
</dbReference>
<dbReference type="SUPFAM" id="SSF56801">
    <property type="entry name" value="Acetyl-CoA synthetase-like"/>
    <property type="match status" value="1"/>
</dbReference>
<dbReference type="Gene3D" id="2.30.38.10">
    <property type="entry name" value="Luciferase, Domain 3"/>
    <property type="match status" value="1"/>
</dbReference>
<dbReference type="InterPro" id="IPR000873">
    <property type="entry name" value="AMP-dep_synth/lig_dom"/>
</dbReference>
<evidence type="ECO:0000259" key="3">
    <source>
        <dbReference type="PROSITE" id="PS50075"/>
    </source>
</evidence>
<dbReference type="Proteomes" id="UP001550603">
    <property type="component" value="Unassembled WGS sequence"/>
</dbReference>
<protein>
    <submittedName>
        <fullName evidence="4">Non-ribosomal peptide synthetase</fullName>
    </submittedName>
</protein>
<dbReference type="SMART" id="SM00823">
    <property type="entry name" value="PKS_PP"/>
    <property type="match status" value="1"/>
</dbReference>
<organism evidence="4 5">
    <name type="scientific">Streptomyces olindensis</name>
    <dbReference type="NCBI Taxonomy" id="358823"/>
    <lineage>
        <taxon>Bacteria</taxon>
        <taxon>Bacillati</taxon>
        <taxon>Actinomycetota</taxon>
        <taxon>Actinomycetes</taxon>
        <taxon>Kitasatosporales</taxon>
        <taxon>Streptomycetaceae</taxon>
        <taxon>Streptomyces</taxon>
    </lineage>
</organism>
<dbReference type="InterPro" id="IPR020806">
    <property type="entry name" value="PKS_PP-bd"/>
</dbReference>
<reference evidence="4 5" key="1">
    <citation type="submission" date="2024-06" db="EMBL/GenBank/DDBJ databases">
        <title>The Natural Products Discovery Center: Release of the First 8490 Sequenced Strains for Exploring Actinobacteria Biosynthetic Diversity.</title>
        <authorList>
            <person name="Kalkreuter E."/>
            <person name="Kautsar S.A."/>
            <person name="Yang D."/>
            <person name="Bader C.D."/>
            <person name="Teijaro C.N."/>
            <person name="Fluegel L."/>
            <person name="Davis C.M."/>
            <person name="Simpson J.R."/>
            <person name="Lauterbach L."/>
            <person name="Steele A.D."/>
            <person name="Gui C."/>
            <person name="Meng S."/>
            <person name="Li G."/>
            <person name="Viehrig K."/>
            <person name="Ye F."/>
            <person name="Su P."/>
            <person name="Kiefer A.F."/>
            <person name="Nichols A."/>
            <person name="Cepeda A.J."/>
            <person name="Yan W."/>
            <person name="Fan B."/>
            <person name="Jiang Y."/>
            <person name="Adhikari A."/>
            <person name="Zheng C.-J."/>
            <person name="Schuster L."/>
            <person name="Cowan T.M."/>
            <person name="Smanski M.J."/>
            <person name="Chevrette M.G."/>
            <person name="De Carvalho L.P.S."/>
            <person name="Shen B."/>
        </authorList>
    </citation>
    <scope>NUCLEOTIDE SEQUENCE [LARGE SCALE GENOMIC DNA]</scope>
    <source>
        <strain evidence="4 5">NPDC019583</strain>
    </source>
</reference>
<evidence type="ECO:0000313" key="4">
    <source>
        <dbReference type="EMBL" id="MEU2266138.1"/>
    </source>
</evidence>
<dbReference type="Gene3D" id="1.10.1200.10">
    <property type="entry name" value="ACP-like"/>
    <property type="match status" value="1"/>
</dbReference>
<sequence>MSDNRLLHTRVLEGTQAATAWLDSTGRPMGYRELIERSQRLAERLAEAGAGPGERVTLFLERGADMAVAMLGVLQTGAAFVPLGLGEPAPRLARILEDCAPAVALVHEATAPRFGYAGIRTLRVDTDGDLGADGARSPAGAVSPDDPAYVIYTSGSSGTPKGVVVEHRNLTPHLDWLAGQLPLGPGDRLLQVAPYTFDASLTDYFWPLGAGATVVSLAEGEHLDPLAIATALAEQDITAVRLPPAILPLLLEEPRLRAATRLRYLICGGDRLPSAVARRITELLPGVRVFNRYGPTETAVAVTYHEFDAAADTGPDVPIGRGITGVELNVSPDGELLIGGDGVARGYLGDAVLTAERFVQLPGLGRVFRSGDRVRTTPAGALEFLGRNDEQVQVNGHRVEIGEVQAALRSHPDVEDCAVLLPPHDQALAAFVVAAAGSADGIHDHLRDRLPGHMVPSTITFVPRLPMTDRGKVDLAALRALHTAPTAVPAAAAAPEPATDPVRETVAGVWSQLLGGIELRDEDDFFERGGHSLLAVQAAGRIRKELGHRIPVRIMFEKPTLGEFTRAVTELVAAAEG</sequence>
<dbReference type="CDD" id="cd05930">
    <property type="entry name" value="A_NRPS"/>
    <property type="match status" value="1"/>
</dbReference>
<dbReference type="EMBL" id="JBEYBN010000006">
    <property type="protein sequence ID" value="MEU2266138.1"/>
    <property type="molecule type" value="Genomic_DNA"/>
</dbReference>
<dbReference type="InterPro" id="IPR010071">
    <property type="entry name" value="AA_adenyl_dom"/>
</dbReference>
<dbReference type="Pfam" id="PF00550">
    <property type="entry name" value="PP-binding"/>
    <property type="match status" value="1"/>
</dbReference>
<keyword evidence="2" id="KW-0597">Phosphoprotein</keyword>
<name>A0ABV2XQ54_9ACTN</name>
<dbReference type="InterPro" id="IPR025110">
    <property type="entry name" value="AMP-bd_C"/>
</dbReference>
<dbReference type="InterPro" id="IPR020845">
    <property type="entry name" value="AMP-binding_CS"/>
</dbReference>
<gene>
    <name evidence="4" type="ORF">ABZ568_06810</name>
</gene>
<comment type="caution">
    <text evidence="4">The sequence shown here is derived from an EMBL/GenBank/DDBJ whole genome shotgun (WGS) entry which is preliminary data.</text>
</comment>
<feature type="domain" description="Carrier" evidence="3">
    <location>
        <begin position="497"/>
        <end position="572"/>
    </location>
</feature>
<dbReference type="Gene3D" id="3.30.300.30">
    <property type="match status" value="1"/>
</dbReference>
<accession>A0ABV2XQ54</accession>
<dbReference type="PROSITE" id="PS00455">
    <property type="entry name" value="AMP_BINDING"/>
    <property type="match status" value="1"/>
</dbReference>
<evidence type="ECO:0000256" key="1">
    <source>
        <dbReference type="ARBA" id="ARBA00022450"/>
    </source>
</evidence>